<name>T0YHD0_9ZZZZ</name>
<protein>
    <submittedName>
        <fullName evidence="7">Metallophosphoesterase</fullName>
    </submittedName>
</protein>
<dbReference type="PANTHER" id="PTHR34990">
    <property type="entry name" value="UDP-2,3-DIACYLGLUCOSAMINE HYDROLASE-RELATED"/>
    <property type="match status" value="1"/>
</dbReference>
<evidence type="ECO:0000259" key="6">
    <source>
        <dbReference type="Pfam" id="PF00149"/>
    </source>
</evidence>
<keyword evidence="1" id="KW-1003">Cell membrane</keyword>
<evidence type="ECO:0000256" key="3">
    <source>
        <dbReference type="ARBA" id="ARBA00022723"/>
    </source>
</evidence>
<evidence type="ECO:0000313" key="7">
    <source>
        <dbReference type="EMBL" id="EQD31242.1"/>
    </source>
</evidence>
<dbReference type="EMBL" id="AUZX01014776">
    <property type="protein sequence ID" value="EQD31242.1"/>
    <property type="molecule type" value="Genomic_DNA"/>
</dbReference>
<dbReference type="InterPro" id="IPR043461">
    <property type="entry name" value="LpxH-like"/>
</dbReference>
<feature type="non-terminal residue" evidence="7">
    <location>
        <position position="267"/>
    </location>
</feature>
<proteinExistence type="predicted"/>
<reference evidence="7" key="1">
    <citation type="submission" date="2013-08" db="EMBL/GenBank/DDBJ databases">
        <authorList>
            <person name="Mendez C."/>
            <person name="Richter M."/>
            <person name="Ferrer M."/>
            <person name="Sanchez J."/>
        </authorList>
    </citation>
    <scope>NUCLEOTIDE SEQUENCE</scope>
</reference>
<feature type="domain" description="Calcineurin-like phosphoesterase" evidence="6">
    <location>
        <begin position="9"/>
        <end position="204"/>
    </location>
</feature>
<dbReference type="InterPro" id="IPR004843">
    <property type="entry name" value="Calcineurin-like_PHP"/>
</dbReference>
<evidence type="ECO:0000256" key="2">
    <source>
        <dbReference type="ARBA" id="ARBA00022519"/>
    </source>
</evidence>
<dbReference type="CDD" id="cd07398">
    <property type="entry name" value="MPP_YbbF-LpxH"/>
    <property type="match status" value="1"/>
</dbReference>
<evidence type="ECO:0000256" key="1">
    <source>
        <dbReference type="ARBA" id="ARBA00022475"/>
    </source>
</evidence>
<gene>
    <name evidence="7" type="ORF">B1A_20032</name>
</gene>
<dbReference type="GO" id="GO:0008758">
    <property type="term" value="F:UDP-2,3-diacylglucosamine hydrolase activity"/>
    <property type="evidence" value="ECO:0007669"/>
    <property type="project" value="TreeGrafter"/>
</dbReference>
<keyword evidence="2" id="KW-0997">Cell inner membrane</keyword>
<dbReference type="SUPFAM" id="SSF56300">
    <property type="entry name" value="Metallo-dependent phosphatases"/>
    <property type="match status" value="1"/>
</dbReference>
<reference evidence="7" key="2">
    <citation type="journal article" date="2014" name="ISME J.">
        <title>Microbial stratification in low pH oxic and suboxic macroscopic growths along an acid mine drainage.</title>
        <authorList>
            <person name="Mendez-Garcia C."/>
            <person name="Mesa V."/>
            <person name="Sprenger R.R."/>
            <person name="Richter M."/>
            <person name="Diez M.S."/>
            <person name="Solano J."/>
            <person name="Bargiela R."/>
            <person name="Golyshina O.V."/>
            <person name="Manteca A."/>
            <person name="Ramos J.L."/>
            <person name="Gallego J.R."/>
            <person name="Llorente I."/>
            <person name="Martins Dos Santos V.A."/>
            <person name="Jensen O.N."/>
            <person name="Pelaez A.I."/>
            <person name="Sanchez J."/>
            <person name="Ferrer M."/>
        </authorList>
    </citation>
    <scope>NUCLEOTIDE SEQUENCE</scope>
</reference>
<dbReference type="AlphaFoldDB" id="T0YHD0"/>
<evidence type="ECO:0000256" key="5">
    <source>
        <dbReference type="ARBA" id="ARBA00023211"/>
    </source>
</evidence>
<dbReference type="InterPro" id="IPR029052">
    <property type="entry name" value="Metallo-depent_PP-like"/>
</dbReference>
<dbReference type="Gene3D" id="3.60.21.10">
    <property type="match status" value="1"/>
</dbReference>
<sequence length="267" mass="29729">MHRLQRRSVFISDVHLGLPDCKAAYLLDFLQRLDCAHLYLVGDIIDLQALARRPWWHPSHGAVLHAILALAARGTRITYIPGNHDAPLRALAGQTIAGIAIALDAVHVAADGRRYRVSHGDEHDPEQIGRAWQRCGDFMQNFLCGVNRRFNRLRRWLKLPYLPLSLVLKSCAPQALAYIRAFETRVARTTQAAGFDGAICGHIHYGHVRRIEGVLYLNDGDWVEHCTALTEDAHGRFELLHWSEHPATLGAAGCGADAPSPARLRAL</sequence>
<dbReference type="GO" id="GO:0016020">
    <property type="term" value="C:membrane"/>
    <property type="evidence" value="ECO:0007669"/>
    <property type="project" value="GOC"/>
</dbReference>
<keyword evidence="3" id="KW-0479">Metal-binding</keyword>
<organism evidence="7">
    <name type="scientific">mine drainage metagenome</name>
    <dbReference type="NCBI Taxonomy" id="410659"/>
    <lineage>
        <taxon>unclassified sequences</taxon>
        <taxon>metagenomes</taxon>
        <taxon>ecological metagenomes</taxon>
    </lineage>
</organism>
<dbReference type="Pfam" id="PF00149">
    <property type="entry name" value="Metallophos"/>
    <property type="match status" value="1"/>
</dbReference>
<keyword evidence="5" id="KW-0464">Manganese</keyword>
<accession>T0YHD0</accession>
<dbReference type="GO" id="GO:0046872">
    <property type="term" value="F:metal ion binding"/>
    <property type="evidence" value="ECO:0007669"/>
    <property type="project" value="UniProtKB-KW"/>
</dbReference>
<keyword evidence="4" id="KW-0472">Membrane</keyword>
<comment type="caution">
    <text evidence="7">The sequence shown here is derived from an EMBL/GenBank/DDBJ whole genome shotgun (WGS) entry which is preliminary data.</text>
</comment>
<dbReference type="PANTHER" id="PTHR34990:SF2">
    <property type="entry name" value="BLL8164 PROTEIN"/>
    <property type="match status" value="1"/>
</dbReference>
<dbReference type="GO" id="GO:0009245">
    <property type="term" value="P:lipid A biosynthetic process"/>
    <property type="evidence" value="ECO:0007669"/>
    <property type="project" value="TreeGrafter"/>
</dbReference>
<evidence type="ECO:0000256" key="4">
    <source>
        <dbReference type="ARBA" id="ARBA00023136"/>
    </source>
</evidence>